<evidence type="ECO:0000256" key="1">
    <source>
        <dbReference type="SAM" id="SignalP"/>
    </source>
</evidence>
<gene>
    <name evidence="2" type="ORF">NJLHNGOC_04550</name>
</gene>
<dbReference type="OrthoDB" id="7283300at2"/>
<dbReference type="Proteomes" id="UP000252680">
    <property type="component" value="Unassembled WGS sequence"/>
</dbReference>
<feature type="chain" id="PRO_5016909125" evidence="1">
    <location>
        <begin position="26"/>
        <end position="146"/>
    </location>
</feature>
<sequence>MMKSLRSAALSSAALALCTLTGALAVAPAMGAPATAQPPEAPSSYAISDFAGPWSSLGIEPLTITAQNKETGAAARLGLKLSPPLEKVTGLAGRTIVLKQENGTTLTSLDDNPQTTFTLVSQNSAVLKMKGKKPGQVLNLPLSRAD</sequence>
<protein>
    <submittedName>
        <fullName evidence="2">Uncharacterized protein</fullName>
    </submittedName>
</protein>
<organism evidence="2 3">
    <name type="scientific">Novacetimonas cocois</name>
    <dbReference type="NCBI Taxonomy" id="1747507"/>
    <lineage>
        <taxon>Bacteria</taxon>
        <taxon>Pseudomonadati</taxon>
        <taxon>Pseudomonadota</taxon>
        <taxon>Alphaproteobacteria</taxon>
        <taxon>Acetobacterales</taxon>
        <taxon>Acetobacteraceae</taxon>
        <taxon>Novacetimonas</taxon>
    </lineage>
</organism>
<comment type="caution">
    <text evidence="2">The sequence shown here is derived from an EMBL/GenBank/DDBJ whole genome shotgun (WGS) entry which is preliminary data.</text>
</comment>
<evidence type="ECO:0000313" key="2">
    <source>
        <dbReference type="EMBL" id="RBM08609.1"/>
    </source>
</evidence>
<dbReference type="EMBL" id="QEXL01000004">
    <property type="protein sequence ID" value="RBM08609.1"/>
    <property type="molecule type" value="Genomic_DNA"/>
</dbReference>
<proteinExistence type="predicted"/>
<keyword evidence="3" id="KW-1185">Reference proteome</keyword>
<dbReference type="RefSeq" id="WP_113595294.1">
    <property type="nucleotide sequence ID" value="NZ_QEXL01000004.1"/>
</dbReference>
<reference evidence="2 3" key="1">
    <citation type="submission" date="2018-05" db="EMBL/GenBank/DDBJ databases">
        <title>Komagataeibacter cocois sp. nov., for a novel cellulose- producing strain isolated from coconut milk.</title>
        <authorList>
            <person name="Liu L."/>
            <person name="Wang Y."/>
            <person name="Liu S."/>
            <person name="Bi J."/>
            <person name="Chen H."/>
            <person name="Deng J."/>
            <person name="Zhang C."/>
            <person name="Hu Q."/>
            <person name="Li C."/>
        </authorList>
    </citation>
    <scope>NUCLEOTIDE SEQUENCE [LARGE SCALE GENOMIC DNA]</scope>
    <source>
        <strain evidence="2 3">WE7</strain>
    </source>
</reference>
<keyword evidence="1" id="KW-0732">Signal</keyword>
<dbReference type="AlphaFoldDB" id="A0A365YYW5"/>
<evidence type="ECO:0000313" key="3">
    <source>
        <dbReference type="Proteomes" id="UP000252680"/>
    </source>
</evidence>
<feature type="signal peptide" evidence="1">
    <location>
        <begin position="1"/>
        <end position="25"/>
    </location>
</feature>
<accession>A0A365YYW5</accession>
<name>A0A365YYW5_9PROT</name>